<sequence>MADFREIKDYAEKRAFYEIVTGFFSSGDGFNRMFFTLLSVIIGIFILAWFFGNLCTWDSNNTWNYVKPGDKLYALTEYMNDKDTMWNKMTIYRKFRPIGAADIDKMNIEEWQKRKMKDQLDTTLKLNMDFVALTFTRDSFYKANTACIGEYIGKDSTTTWGADNAKWYSFKPNPKTSSINPKDVGYNPEHYTFADSLYYVMISDVLLTEYPGFKKKK</sequence>
<protein>
    <submittedName>
        <fullName evidence="2">Uncharacterized protein</fullName>
    </submittedName>
</protein>
<keyword evidence="1" id="KW-0472">Membrane</keyword>
<dbReference type="AlphaFoldDB" id="A0A7L5DYH2"/>
<dbReference type="RefSeq" id="WP_169606174.1">
    <property type="nucleotide sequence ID" value="NZ_CP051682.1"/>
</dbReference>
<evidence type="ECO:0000313" key="2">
    <source>
        <dbReference type="EMBL" id="QJD95157.1"/>
    </source>
</evidence>
<organism evidence="2 3">
    <name type="scientific">Mucilaginibacter robiniae</name>
    <dbReference type="NCBI Taxonomy" id="2728022"/>
    <lineage>
        <taxon>Bacteria</taxon>
        <taxon>Pseudomonadati</taxon>
        <taxon>Bacteroidota</taxon>
        <taxon>Sphingobacteriia</taxon>
        <taxon>Sphingobacteriales</taxon>
        <taxon>Sphingobacteriaceae</taxon>
        <taxon>Mucilaginibacter</taxon>
    </lineage>
</organism>
<dbReference type="EMBL" id="CP051682">
    <property type="protein sequence ID" value="QJD95157.1"/>
    <property type="molecule type" value="Genomic_DNA"/>
</dbReference>
<accession>A0A7L5DYH2</accession>
<dbReference type="KEGG" id="mrob:HH214_04315"/>
<name>A0A7L5DYH2_9SPHI</name>
<evidence type="ECO:0000256" key="1">
    <source>
        <dbReference type="SAM" id="Phobius"/>
    </source>
</evidence>
<dbReference type="Proteomes" id="UP000503278">
    <property type="component" value="Chromosome"/>
</dbReference>
<proteinExistence type="predicted"/>
<keyword evidence="1" id="KW-0812">Transmembrane</keyword>
<feature type="transmembrane region" description="Helical" evidence="1">
    <location>
        <begin position="33"/>
        <end position="52"/>
    </location>
</feature>
<keyword evidence="3" id="KW-1185">Reference proteome</keyword>
<reference evidence="2 3" key="1">
    <citation type="submission" date="2020-04" db="EMBL/GenBank/DDBJ databases">
        <title>Genome sequencing of novel species.</title>
        <authorList>
            <person name="Heo J."/>
            <person name="Kim S.-J."/>
            <person name="Kim J.-S."/>
            <person name="Hong S.-B."/>
            <person name="Kwon S.-W."/>
        </authorList>
    </citation>
    <scope>NUCLEOTIDE SEQUENCE [LARGE SCALE GENOMIC DNA]</scope>
    <source>
        <strain evidence="2 3">F39-2</strain>
    </source>
</reference>
<evidence type="ECO:0000313" key="3">
    <source>
        <dbReference type="Proteomes" id="UP000503278"/>
    </source>
</evidence>
<gene>
    <name evidence="2" type="ORF">HH214_04315</name>
</gene>
<keyword evidence="1" id="KW-1133">Transmembrane helix</keyword>